<evidence type="ECO:0000259" key="6">
    <source>
        <dbReference type="Pfam" id="PF00155"/>
    </source>
</evidence>
<dbReference type="GO" id="GO:0008483">
    <property type="term" value="F:transaminase activity"/>
    <property type="evidence" value="ECO:0007669"/>
    <property type="project" value="UniProtKB-KW"/>
</dbReference>
<dbReference type="PANTHER" id="PTHR46383">
    <property type="entry name" value="ASPARTATE AMINOTRANSFERASE"/>
    <property type="match status" value="1"/>
</dbReference>
<evidence type="ECO:0000256" key="4">
    <source>
        <dbReference type="ARBA" id="ARBA00022898"/>
    </source>
</evidence>
<dbReference type="CDD" id="cd00609">
    <property type="entry name" value="AAT_like"/>
    <property type="match status" value="1"/>
</dbReference>
<evidence type="ECO:0000256" key="2">
    <source>
        <dbReference type="ARBA" id="ARBA00022576"/>
    </source>
</evidence>
<dbReference type="InterPro" id="IPR004839">
    <property type="entry name" value="Aminotransferase_I/II_large"/>
</dbReference>
<comment type="catalytic activity">
    <reaction evidence="5">
        <text>L-aspartate + 2-oxoglutarate = oxaloacetate + L-glutamate</text>
        <dbReference type="Rhea" id="RHEA:21824"/>
        <dbReference type="ChEBI" id="CHEBI:16452"/>
        <dbReference type="ChEBI" id="CHEBI:16810"/>
        <dbReference type="ChEBI" id="CHEBI:29985"/>
        <dbReference type="ChEBI" id="CHEBI:29991"/>
        <dbReference type="EC" id="2.6.1.1"/>
    </reaction>
</comment>
<comment type="caution">
    <text evidence="7">The sequence shown here is derived from an EMBL/GenBank/DDBJ whole genome shotgun (WGS) entry which is preliminary data.</text>
</comment>
<evidence type="ECO:0000313" key="8">
    <source>
        <dbReference type="Proteomes" id="UP000689967"/>
    </source>
</evidence>
<feature type="domain" description="Aminotransferase class I/classII large" evidence="6">
    <location>
        <begin position="31"/>
        <end position="392"/>
    </location>
</feature>
<name>A0ABS6HFX2_9PROT</name>
<protein>
    <submittedName>
        <fullName evidence="7">Pyridoxal phosphate-dependent aminotransferase</fullName>
    </submittedName>
</protein>
<evidence type="ECO:0000256" key="1">
    <source>
        <dbReference type="ARBA" id="ARBA00001933"/>
    </source>
</evidence>
<keyword evidence="8" id="KW-1185">Reference proteome</keyword>
<comment type="cofactor">
    <cofactor evidence="1">
        <name>pyridoxal 5'-phosphate</name>
        <dbReference type="ChEBI" id="CHEBI:597326"/>
    </cofactor>
</comment>
<reference evidence="7 8" key="1">
    <citation type="submission" date="2021-01" db="EMBL/GenBank/DDBJ databases">
        <title>Roseomonas sp. nov, a bacterium isolated from an oil production mixture in Yumen Oilfield.</title>
        <authorList>
            <person name="Wu D."/>
        </authorList>
    </citation>
    <scope>NUCLEOTIDE SEQUENCE [LARGE SCALE GENOMIC DNA]</scope>
    <source>
        <strain evidence="7 8">ROY-5-3</strain>
    </source>
</reference>
<evidence type="ECO:0000313" key="7">
    <source>
        <dbReference type="EMBL" id="MBU8546593.1"/>
    </source>
</evidence>
<evidence type="ECO:0000256" key="5">
    <source>
        <dbReference type="ARBA" id="ARBA00049185"/>
    </source>
</evidence>
<gene>
    <name evidence="7" type="ORF">JJQ90_22930</name>
</gene>
<dbReference type="Proteomes" id="UP000689967">
    <property type="component" value="Unassembled WGS sequence"/>
</dbReference>
<dbReference type="PROSITE" id="PS00105">
    <property type="entry name" value="AA_TRANSFER_CLASS_1"/>
    <property type="match status" value="1"/>
</dbReference>
<dbReference type="InterPro" id="IPR050596">
    <property type="entry name" value="AspAT/PAT-like"/>
</dbReference>
<dbReference type="RefSeq" id="WP_216878612.1">
    <property type="nucleotide sequence ID" value="NZ_JAERQM010000008.1"/>
</dbReference>
<proteinExistence type="predicted"/>
<dbReference type="InterPro" id="IPR004838">
    <property type="entry name" value="NHTrfase_class1_PyrdxlP-BS"/>
</dbReference>
<keyword evidence="2 7" id="KW-0032">Aminotransferase</keyword>
<dbReference type="Pfam" id="PF00155">
    <property type="entry name" value="Aminotran_1_2"/>
    <property type="match status" value="1"/>
</dbReference>
<organism evidence="7 8">
    <name type="scientific">Falsiroseomonas oleicola</name>
    <dbReference type="NCBI Taxonomy" id="2801474"/>
    <lineage>
        <taxon>Bacteria</taxon>
        <taxon>Pseudomonadati</taxon>
        <taxon>Pseudomonadota</taxon>
        <taxon>Alphaproteobacteria</taxon>
        <taxon>Acetobacterales</taxon>
        <taxon>Roseomonadaceae</taxon>
        <taxon>Falsiroseomonas</taxon>
    </lineage>
</organism>
<sequence>MNLIADRLNRISPSQTIAMTGKARALKAAGKDIISLSVGEPDFETPRNVKDAAIAAIERGETRYTDVAGTMELRQAICQKFKRDSGIDYKPEEILVATGGKQVIFDALVATINAGDEAIIPAPCWVSYPDIVALAEGTPVIVPCGPNQGFRMTGEQLEAAITPKTKWLILNNPCNPTGAGYNAAQLKELTDVLLRHPDVWIFSDDIYEKLAYDGMKPATIVEVEPRLKDRTVTMNGCSKAYAMTGWRIGFAGAPMQLIKAMDKLQSQSTSNTSSISQAAAIEALTGPQDSVEEMRQAFERRRNLVVGMLNKAEGMRCPMPEGAFYVFPDVRGCLGKTSAGGAKIDSDEAFVLALLEEKGVAAVHGAAFMFPGHIRISYATDDATLTEACTRIQDFCAGLK</sequence>
<keyword evidence="4" id="KW-0663">Pyridoxal phosphate</keyword>
<dbReference type="EMBL" id="JAERQM010000008">
    <property type="protein sequence ID" value="MBU8546593.1"/>
    <property type="molecule type" value="Genomic_DNA"/>
</dbReference>
<evidence type="ECO:0000256" key="3">
    <source>
        <dbReference type="ARBA" id="ARBA00022679"/>
    </source>
</evidence>
<dbReference type="PANTHER" id="PTHR46383:SF1">
    <property type="entry name" value="ASPARTATE AMINOTRANSFERASE"/>
    <property type="match status" value="1"/>
</dbReference>
<accession>A0ABS6HFX2</accession>
<keyword evidence="3" id="KW-0808">Transferase</keyword>